<evidence type="ECO:0000256" key="4">
    <source>
        <dbReference type="ARBA" id="ARBA00022781"/>
    </source>
</evidence>
<dbReference type="OrthoDB" id="32941at2157"/>
<sequence length="473" mass="52639">MAASESKVIREYENIREIRGPLVIVEGISDAAYDEIVEVELPSGERRRGRVLETARGYAVVQVFEGTTGVTAVGTKVRFLARTLEVKVSDEMLGRVFNGLGDPIDGGPPITSGVWRDINGDPLNPATRAYPEDFIQTGVSAIDGMNTMVRGQKLPIFSGAGLPHNKLAVQIARQATVRSGEEFAVVFAAIGVMHDDALFFKKFFEETGAIKRAALFINLADEPASVRLITPRIALTLAEHLAFDLGMHVLVILTDMTNYAEALREISAAREEVPGRQGYPGYMYSDLASIYERAGRAHGRKGSITQMPILTMPNDDITHPIPDLTGYITEGQIVLSRELYNRGIYPPINVLMSLSRLMKEGIGPGKTREDHANVSDQLYAAYSRAVELRSLAAIVGEESLSEVDRKYLRFAEAFEQRFLKQDFYENRSIEETLDIAWEVLSILPESELYRIKDEFIRKYHPKYRKKAASETSS</sequence>
<evidence type="ECO:0000256" key="1">
    <source>
        <dbReference type="ARBA" id="ARBA00008936"/>
    </source>
</evidence>
<dbReference type="Pfam" id="PF02874">
    <property type="entry name" value="ATP-synt_ab_N"/>
    <property type="match status" value="1"/>
</dbReference>
<evidence type="ECO:0000259" key="11">
    <source>
        <dbReference type="Pfam" id="PF22919"/>
    </source>
</evidence>
<proteinExistence type="inferred from homology"/>
<keyword evidence="4 8" id="KW-0375">Hydrogen ion transport</keyword>
<dbReference type="Gene3D" id="3.40.50.12240">
    <property type="match status" value="1"/>
</dbReference>
<organism evidence="12 13">
    <name type="scientific">Pyrodictium delaneyi</name>
    <dbReference type="NCBI Taxonomy" id="1273541"/>
    <lineage>
        <taxon>Archaea</taxon>
        <taxon>Thermoproteota</taxon>
        <taxon>Thermoprotei</taxon>
        <taxon>Desulfurococcales</taxon>
        <taxon>Pyrodictiaceae</taxon>
        <taxon>Pyrodictium</taxon>
    </lineage>
</organism>
<dbReference type="InterPro" id="IPR027417">
    <property type="entry name" value="P-loop_NTPase"/>
</dbReference>
<keyword evidence="5 8" id="KW-0406">Ion transport</keyword>
<dbReference type="EMBL" id="CP013011">
    <property type="protein sequence ID" value="ALL01323.1"/>
    <property type="molecule type" value="Genomic_DNA"/>
</dbReference>
<dbReference type="SUPFAM" id="SSF47917">
    <property type="entry name" value="C-terminal domain of alpha and beta subunits of F1 ATP synthase"/>
    <property type="match status" value="1"/>
</dbReference>
<protein>
    <recommendedName>
        <fullName evidence="8">A-type ATP synthase subunit B</fullName>
    </recommendedName>
</protein>
<dbReference type="HAMAP" id="MF_00310">
    <property type="entry name" value="ATP_synth_B_arch"/>
    <property type="match status" value="1"/>
</dbReference>
<dbReference type="PANTHER" id="PTHR43389:SF4">
    <property type="entry name" value="V-TYPE PROTON ATPASE SUBUNIT B"/>
    <property type="match status" value="1"/>
</dbReference>
<dbReference type="GeneID" id="26099618"/>
<feature type="domain" description="ATPase F1/V1/A1 complex alpha/beta subunit nucleotide-binding" evidence="9">
    <location>
        <begin position="138"/>
        <end position="355"/>
    </location>
</feature>
<comment type="subunit">
    <text evidence="8">Has multiple subunits with at least A(3), B(3), C, D, E, F, H, I and proteolipid K(x).</text>
</comment>
<dbReference type="GO" id="GO:0005524">
    <property type="term" value="F:ATP binding"/>
    <property type="evidence" value="ECO:0007669"/>
    <property type="project" value="UniProtKB-UniRule"/>
</dbReference>
<dbReference type="Proteomes" id="UP000058613">
    <property type="component" value="Chromosome"/>
</dbReference>
<dbReference type="AlphaFoldDB" id="A0A0P0N311"/>
<keyword evidence="2 8" id="KW-0813">Transport</keyword>
<evidence type="ECO:0000256" key="5">
    <source>
        <dbReference type="ARBA" id="ARBA00023065"/>
    </source>
</evidence>
<dbReference type="PANTHER" id="PTHR43389">
    <property type="entry name" value="V-TYPE PROTON ATPASE SUBUNIT B"/>
    <property type="match status" value="1"/>
</dbReference>
<keyword evidence="3 8" id="KW-1003">Cell membrane</keyword>
<evidence type="ECO:0000256" key="6">
    <source>
        <dbReference type="ARBA" id="ARBA00023136"/>
    </source>
</evidence>
<dbReference type="GO" id="GO:0005886">
    <property type="term" value="C:plasma membrane"/>
    <property type="evidence" value="ECO:0007669"/>
    <property type="project" value="UniProtKB-SubCell"/>
</dbReference>
<dbReference type="PROSITE" id="PS00152">
    <property type="entry name" value="ATPASE_ALPHA_BETA"/>
    <property type="match status" value="1"/>
</dbReference>
<evidence type="ECO:0000259" key="10">
    <source>
        <dbReference type="Pfam" id="PF02874"/>
    </source>
</evidence>
<evidence type="ECO:0000259" key="9">
    <source>
        <dbReference type="Pfam" id="PF00006"/>
    </source>
</evidence>
<evidence type="ECO:0000256" key="3">
    <source>
        <dbReference type="ARBA" id="ARBA00022475"/>
    </source>
</evidence>
<reference evidence="12 13" key="1">
    <citation type="submission" date="2015-10" db="EMBL/GenBank/DDBJ databases">
        <title>Complete genome sequence of hyperthermophilic archaeon Pyrodictium delaneyi Su06.</title>
        <authorList>
            <person name="Jung J.-H."/>
            <person name="Lin J."/>
            <person name="Holden J.F."/>
            <person name="Park C.-S."/>
        </authorList>
    </citation>
    <scope>NUCLEOTIDE SEQUENCE [LARGE SCALE GENOMIC DNA]</scope>
    <source>
        <strain evidence="12 13">Su06</strain>
    </source>
</reference>
<dbReference type="Pfam" id="PF22919">
    <property type="entry name" value="ATP-synt_VA_C"/>
    <property type="match status" value="1"/>
</dbReference>
<name>A0A0P0N311_9CREN</name>
<dbReference type="KEGG" id="pdl:Pyrde_1277"/>
<dbReference type="CDD" id="cd18118">
    <property type="entry name" value="ATP-synt_V_A-type_beta_N"/>
    <property type="match status" value="1"/>
</dbReference>
<evidence type="ECO:0000313" key="12">
    <source>
        <dbReference type="EMBL" id="ALL01323.1"/>
    </source>
</evidence>
<dbReference type="NCBIfam" id="NF003235">
    <property type="entry name" value="PRK04196.1"/>
    <property type="match status" value="1"/>
</dbReference>
<keyword evidence="6 8" id="KW-0472">Membrane</keyword>
<dbReference type="SUPFAM" id="SSF52540">
    <property type="entry name" value="P-loop containing nucleoside triphosphate hydrolases"/>
    <property type="match status" value="1"/>
</dbReference>
<keyword evidence="7 8" id="KW-0066">ATP synthesis</keyword>
<dbReference type="STRING" id="1273541.Pyrde_1277"/>
<dbReference type="RefSeq" id="WP_197272656.1">
    <property type="nucleotide sequence ID" value="NZ_CP013011.1"/>
</dbReference>
<dbReference type="GO" id="GO:0046933">
    <property type="term" value="F:proton-transporting ATP synthase activity, rotational mechanism"/>
    <property type="evidence" value="ECO:0007669"/>
    <property type="project" value="UniProtKB-UniRule"/>
</dbReference>
<evidence type="ECO:0000313" key="13">
    <source>
        <dbReference type="Proteomes" id="UP000058613"/>
    </source>
</evidence>
<comment type="similarity">
    <text evidence="1 8">Belongs to the ATPase alpha/beta chains family.</text>
</comment>
<dbReference type="InterPro" id="IPR000194">
    <property type="entry name" value="ATPase_F1/V1/A1_a/bsu_nucl-bd"/>
</dbReference>
<dbReference type="PIRSF" id="PIRSF039114">
    <property type="entry name" value="V-ATPsynth_beta/V-ATPase_B"/>
    <property type="match status" value="1"/>
</dbReference>
<dbReference type="Pfam" id="PF00006">
    <property type="entry name" value="ATP-synt_ab"/>
    <property type="match status" value="1"/>
</dbReference>
<comment type="subcellular location">
    <subcellularLocation>
        <location evidence="8">Cell membrane</location>
        <topology evidence="8">Peripheral membrane protein</topology>
    </subcellularLocation>
</comment>
<dbReference type="CDD" id="cd18112">
    <property type="entry name" value="ATP-synt_V_A-type_beta_C"/>
    <property type="match status" value="1"/>
</dbReference>
<dbReference type="GO" id="GO:0046961">
    <property type="term" value="F:proton-transporting ATPase activity, rotational mechanism"/>
    <property type="evidence" value="ECO:0007669"/>
    <property type="project" value="TreeGrafter"/>
</dbReference>
<dbReference type="GO" id="GO:0042777">
    <property type="term" value="P:proton motive force-driven plasma membrane ATP synthesis"/>
    <property type="evidence" value="ECO:0007669"/>
    <property type="project" value="UniProtKB-UniRule"/>
</dbReference>
<dbReference type="PATRIC" id="fig|1273541.4.peg.1362"/>
<comment type="function">
    <text evidence="8">Component of the A-type ATP synthase that produces ATP from ADP in the presence of a proton gradient across the membrane. The B chain is a regulatory subunit.</text>
</comment>
<evidence type="ECO:0000256" key="8">
    <source>
        <dbReference type="HAMAP-Rule" id="MF_00310"/>
    </source>
</evidence>
<gene>
    <name evidence="8" type="primary">atpB</name>
    <name evidence="12" type="ORF">Pyrde_1277</name>
</gene>
<dbReference type="CDD" id="cd01135">
    <property type="entry name" value="V_A-ATPase_B"/>
    <property type="match status" value="1"/>
</dbReference>
<dbReference type="InterPro" id="IPR022879">
    <property type="entry name" value="V-ATPase_su_B/beta"/>
</dbReference>
<evidence type="ECO:0000256" key="7">
    <source>
        <dbReference type="ARBA" id="ARBA00023310"/>
    </source>
</evidence>
<evidence type="ECO:0000256" key="2">
    <source>
        <dbReference type="ARBA" id="ARBA00022448"/>
    </source>
</evidence>
<feature type="domain" description="ATPase F1/V1/A1 complex alpha/beta subunit N-terminal" evidence="10">
    <location>
        <begin position="16"/>
        <end position="80"/>
    </location>
</feature>
<dbReference type="InterPro" id="IPR020003">
    <property type="entry name" value="ATPase_a/bsu_AS"/>
</dbReference>
<accession>A0A0P0N311</accession>
<feature type="domain" description="ATP synthase A/B type C-terminal" evidence="11">
    <location>
        <begin position="361"/>
        <end position="459"/>
    </location>
</feature>
<dbReference type="InterPro" id="IPR004100">
    <property type="entry name" value="ATPase_F1/V1/A1_a/bsu_N"/>
</dbReference>
<dbReference type="InterPro" id="IPR055190">
    <property type="entry name" value="ATP-synt_VA_C"/>
</dbReference>